<feature type="transmembrane region" description="Helical" evidence="1">
    <location>
        <begin position="375"/>
        <end position="397"/>
    </location>
</feature>
<dbReference type="AlphaFoldDB" id="A0A843TSB6"/>
<feature type="transmembrane region" description="Helical" evidence="1">
    <location>
        <begin position="434"/>
        <end position="455"/>
    </location>
</feature>
<accession>A0A843TSB6</accession>
<feature type="transmembrane region" description="Helical" evidence="1">
    <location>
        <begin position="409"/>
        <end position="428"/>
    </location>
</feature>
<evidence type="ECO:0000313" key="2">
    <source>
        <dbReference type="EMBL" id="MQL72340.1"/>
    </source>
</evidence>
<gene>
    <name evidence="2" type="ORF">Taro_004674</name>
</gene>
<feature type="transmembrane region" description="Helical" evidence="1">
    <location>
        <begin position="217"/>
        <end position="246"/>
    </location>
</feature>
<evidence type="ECO:0000256" key="1">
    <source>
        <dbReference type="SAM" id="Phobius"/>
    </source>
</evidence>
<feature type="transmembrane region" description="Helical" evidence="1">
    <location>
        <begin position="291"/>
        <end position="319"/>
    </location>
</feature>
<feature type="transmembrane region" description="Helical" evidence="1">
    <location>
        <begin position="331"/>
        <end position="355"/>
    </location>
</feature>
<keyword evidence="1" id="KW-0812">Transmembrane</keyword>
<keyword evidence="3" id="KW-1185">Reference proteome</keyword>
<sequence>MSVLELIAYPSHCLALHWFWSHVGRVGVGPQLGRAAVVCSCFLLWLTSLTLPREVVEFLTLFPSESRHPSLHRGFSLTVSSVMGLARPFLGAVHGGTVGCSSLTSCSVRGLEWFCLWAPDLVELFFPDLVEVWDVGACVVRLWSHVVAPVFRKLLCLGGCVPRCCFRIVFDSAGSAGVVFGPTLVVGRGITLFCCFIVLCSRWLTFQQGPCVSYRRVLLLLLGARAMSVVAVFARAVVGFILGLHIRVVMSRRLREPTCGVAFTGAGLWCSQSSSLLVLVEVRFPQNCVVLVFGCCGIALWVEVHRLAACVLVSVVWLVAVASPSKLRCIAWLPCYCATSGLRYAVVVLAGAFWWVSQNGALVVLVEVLPEPVYVAFAGCCSGLCSFWATVVLPLWFEGCRLVELRSGEVLLGRLLALLVEVVFLFIFKFLGCADGTSCVLMVGWFASLLAPCVLSQMGSGIVSVHVLLVPQLCLEALVAVWCVALSAYVVGAVPWFGAGVACSALFGLRLLAVLMLEWFVFVPSGALVCCIALWVAPDVPCGCTVTTVGWLLCLVYVALSVVHQVLAAACVRFVDVLSSWLCQPQTSSLVLPLRVRLWSVWFSFLRLHSRCVSLSDHEDNLGEIEWCRWTLSYVSWSSWEARIAVLGGVVAKQQPTTIAYSSTCGHFFIFSKLGFMVREFRVNTKSLMRKELAAVNRQPIAVDRPSLPEPQISGAVASCRQPAPSCRRIPSEPAKTLLCLLLSVDSPFLVVDSYSPDPNFSTLS</sequence>
<organism evidence="2 3">
    <name type="scientific">Colocasia esculenta</name>
    <name type="common">Wild taro</name>
    <name type="synonym">Arum esculentum</name>
    <dbReference type="NCBI Taxonomy" id="4460"/>
    <lineage>
        <taxon>Eukaryota</taxon>
        <taxon>Viridiplantae</taxon>
        <taxon>Streptophyta</taxon>
        <taxon>Embryophyta</taxon>
        <taxon>Tracheophyta</taxon>
        <taxon>Spermatophyta</taxon>
        <taxon>Magnoliopsida</taxon>
        <taxon>Liliopsida</taxon>
        <taxon>Araceae</taxon>
        <taxon>Aroideae</taxon>
        <taxon>Colocasieae</taxon>
        <taxon>Colocasia</taxon>
    </lineage>
</organism>
<keyword evidence="1" id="KW-0472">Membrane</keyword>
<proteinExistence type="predicted"/>
<dbReference type="Proteomes" id="UP000652761">
    <property type="component" value="Unassembled WGS sequence"/>
</dbReference>
<protein>
    <submittedName>
        <fullName evidence="2">Uncharacterized protein</fullName>
    </submittedName>
</protein>
<dbReference type="EMBL" id="NMUH01000127">
    <property type="protein sequence ID" value="MQL72340.1"/>
    <property type="molecule type" value="Genomic_DNA"/>
</dbReference>
<name>A0A843TSB6_COLES</name>
<feature type="transmembrane region" description="Helical" evidence="1">
    <location>
        <begin position="467"/>
        <end position="490"/>
    </location>
</feature>
<reference evidence="2" key="1">
    <citation type="submission" date="2017-07" db="EMBL/GenBank/DDBJ databases">
        <title>Taro Niue Genome Assembly and Annotation.</title>
        <authorList>
            <person name="Atibalentja N."/>
            <person name="Keating K."/>
            <person name="Fields C.J."/>
        </authorList>
    </citation>
    <scope>NUCLEOTIDE SEQUENCE</scope>
    <source>
        <strain evidence="2">Niue_2</strain>
        <tissue evidence="2">Leaf</tissue>
    </source>
</reference>
<feature type="transmembrane region" description="Helical" evidence="1">
    <location>
        <begin position="185"/>
        <end position="205"/>
    </location>
</feature>
<feature type="transmembrane region" description="Helical" evidence="1">
    <location>
        <begin position="549"/>
        <end position="572"/>
    </location>
</feature>
<feature type="transmembrane region" description="Helical" evidence="1">
    <location>
        <begin position="519"/>
        <end position="537"/>
    </location>
</feature>
<evidence type="ECO:0000313" key="3">
    <source>
        <dbReference type="Proteomes" id="UP000652761"/>
    </source>
</evidence>
<keyword evidence="1" id="KW-1133">Transmembrane helix</keyword>
<comment type="caution">
    <text evidence="2">The sequence shown here is derived from an EMBL/GenBank/DDBJ whole genome shotgun (WGS) entry which is preliminary data.</text>
</comment>